<reference evidence="2 3" key="1">
    <citation type="journal article" date="2024" name="J Genomics">
        <title>Draft genome sequencing and assembly of Favolaschia claudopus CIRM-BRFM 2984 isolated from oak limbs.</title>
        <authorList>
            <person name="Navarro D."/>
            <person name="Drula E."/>
            <person name="Chaduli D."/>
            <person name="Cazenave R."/>
            <person name="Ahrendt S."/>
            <person name="Wang J."/>
            <person name="Lipzen A."/>
            <person name="Daum C."/>
            <person name="Barry K."/>
            <person name="Grigoriev I.V."/>
            <person name="Favel A."/>
            <person name="Rosso M.N."/>
            <person name="Martin F."/>
        </authorList>
    </citation>
    <scope>NUCLEOTIDE SEQUENCE [LARGE SCALE GENOMIC DNA]</scope>
    <source>
        <strain evidence="2 3">CIRM-BRFM 2984</strain>
    </source>
</reference>
<name>A0AAW0DVF7_9AGAR</name>
<organism evidence="2 3">
    <name type="scientific">Favolaschia claudopus</name>
    <dbReference type="NCBI Taxonomy" id="2862362"/>
    <lineage>
        <taxon>Eukaryota</taxon>
        <taxon>Fungi</taxon>
        <taxon>Dikarya</taxon>
        <taxon>Basidiomycota</taxon>
        <taxon>Agaricomycotina</taxon>
        <taxon>Agaricomycetes</taxon>
        <taxon>Agaricomycetidae</taxon>
        <taxon>Agaricales</taxon>
        <taxon>Marasmiineae</taxon>
        <taxon>Mycenaceae</taxon>
        <taxon>Favolaschia</taxon>
    </lineage>
</organism>
<dbReference type="Proteomes" id="UP001362999">
    <property type="component" value="Unassembled WGS sequence"/>
</dbReference>
<feature type="compositionally biased region" description="Basic and acidic residues" evidence="1">
    <location>
        <begin position="653"/>
        <end position="664"/>
    </location>
</feature>
<evidence type="ECO:0000313" key="3">
    <source>
        <dbReference type="Proteomes" id="UP001362999"/>
    </source>
</evidence>
<dbReference type="AlphaFoldDB" id="A0AAW0DVF7"/>
<keyword evidence="3" id="KW-1185">Reference proteome</keyword>
<proteinExistence type="predicted"/>
<evidence type="ECO:0000313" key="2">
    <source>
        <dbReference type="EMBL" id="KAK7055246.1"/>
    </source>
</evidence>
<accession>A0AAW0DVF7</accession>
<dbReference type="EMBL" id="JAWWNJ010000005">
    <property type="protein sequence ID" value="KAK7055246.1"/>
    <property type="molecule type" value="Genomic_DNA"/>
</dbReference>
<feature type="region of interest" description="Disordered" evidence="1">
    <location>
        <begin position="625"/>
        <end position="708"/>
    </location>
</feature>
<feature type="compositionally biased region" description="Basic and acidic residues" evidence="1">
    <location>
        <begin position="684"/>
        <end position="700"/>
    </location>
</feature>
<protein>
    <submittedName>
        <fullName evidence="2">Uncharacterized protein</fullName>
    </submittedName>
</protein>
<gene>
    <name evidence="2" type="ORF">R3P38DRAFT_3342389</name>
</gene>
<comment type="caution">
    <text evidence="2">The sequence shown here is derived from an EMBL/GenBank/DDBJ whole genome shotgun (WGS) entry which is preliminary data.</text>
</comment>
<evidence type="ECO:0000256" key="1">
    <source>
        <dbReference type="SAM" id="MobiDB-lite"/>
    </source>
</evidence>
<feature type="compositionally biased region" description="Polar residues" evidence="1">
    <location>
        <begin position="135"/>
        <end position="184"/>
    </location>
</feature>
<feature type="region of interest" description="Disordered" evidence="1">
    <location>
        <begin position="135"/>
        <end position="250"/>
    </location>
</feature>
<sequence>MDVDPSPPVNVETHEDDISPAFRTFRSMVPDKKHKHLWRRTLLADPDWWYPLCRDWNSVLVRAFLSSSEELLGNTKEAIYDSAVLVLRQMRQVKLTSSNWLEAVKFFCAVLDSWVVESKSWQKIPIEFKPAPSQNFPTADQYAGNSAAQRDSAASGSTTQWAPAASDSTTQWASAASGSTTQWASRRAQPRAAVGVWGGKPQPSGPAPAKVPPTIQYSGPSGKRRGVWGEQRSPQRNVDQKNDAGKAWGSHGHSVTFPRLSCVHGIEWLGIALQSKGYNLQIVRPEELYSTLMQFVRNNTKKISMLPPVMKKILTRTIEMRDSDDATKGDEKSRVENASLPYNACQKCVKEGPASYCRQQKVVKKQDVQWLRGHGITLAPKHQQLKPKPRPKSRAHLPLPEIFTPAELAAKGCLLEAIKQNDAIVERCGTQIIDLVSENGELLDVVVYGAFPVNVLKRLQEHHEAATKAKSLVRGRQFDGFGSGKMEAFGSSLPKGGARGSAYTPTAGFQADSLEDMDVVFNEVEDNTVMMTVMRAVHLQAYRILKRETDTADQLGKTGTNIYRCTGYCAPQHTDKDVCRGCCITTDWNALPGEYGFCFPSYGYYIETRANTFWTFLSSDLHGTMLPSNEPLPEDRLRGGARGGRRRPQPTPRDLRAARRDAVRDGTGTGTRTTKGKHSTGTKKNVEKAKSYQEAREKQGARRGYWNA</sequence>